<dbReference type="Proteomes" id="UP001162480">
    <property type="component" value="Chromosome 11"/>
</dbReference>
<feature type="transmembrane region" description="Helical" evidence="1">
    <location>
        <begin position="88"/>
        <end position="109"/>
    </location>
</feature>
<keyword evidence="3" id="KW-1185">Reference proteome</keyword>
<keyword evidence="1" id="KW-1133">Transmembrane helix</keyword>
<proteinExistence type="predicted"/>
<name>A0AA36BA74_OCTVU</name>
<accession>A0AA36BA74</accession>
<keyword evidence="1" id="KW-0472">Membrane</keyword>
<feature type="transmembrane region" description="Helical" evidence="1">
    <location>
        <begin position="125"/>
        <end position="152"/>
    </location>
</feature>
<feature type="transmembrane region" description="Helical" evidence="1">
    <location>
        <begin position="158"/>
        <end position="180"/>
    </location>
</feature>
<dbReference type="EMBL" id="OX597824">
    <property type="protein sequence ID" value="CAI9729912.1"/>
    <property type="molecule type" value="Genomic_DNA"/>
</dbReference>
<keyword evidence="1" id="KW-0812">Transmembrane</keyword>
<reference evidence="2" key="1">
    <citation type="submission" date="2023-08" db="EMBL/GenBank/DDBJ databases">
        <authorList>
            <person name="Alioto T."/>
            <person name="Alioto T."/>
            <person name="Gomez Garrido J."/>
        </authorList>
    </citation>
    <scope>NUCLEOTIDE SEQUENCE</scope>
</reference>
<feature type="transmembrane region" description="Helical" evidence="1">
    <location>
        <begin position="44"/>
        <end position="68"/>
    </location>
</feature>
<evidence type="ECO:0000313" key="2">
    <source>
        <dbReference type="EMBL" id="CAI9729912.1"/>
    </source>
</evidence>
<dbReference type="AlphaFoldDB" id="A0AA36BA74"/>
<evidence type="ECO:0000256" key="1">
    <source>
        <dbReference type="SAM" id="Phobius"/>
    </source>
</evidence>
<evidence type="ECO:0000313" key="3">
    <source>
        <dbReference type="Proteomes" id="UP001162480"/>
    </source>
</evidence>
<organism evidence="2 3">
    <name type="scientific">Octopus vulgaris</name>
    <name type="common">Common octopus</name>
    <dbReference type="NCBI Taxonomy" id="6645"/>
    <lineage>
        <taxon>Eukaryota</taxon>
        <taxon>Metazoa</taxon>
        <taxon>Spiralia</taxon>
        <taxon>Lophotrochozoa</taxon>
        <taxon>Mollusca</taxon>
        <taxon>Cephalopoda</taxon>
        <taxon>Coleoidea</taxon>
        <taxon>Octopodiformes</taxon>
        <taxon>Octopoda</taxon>
        <taxon>Incirrata</taxon>
        <taxon>Octopodidae</taxon>
        <taxon>Octopus</taxon>
    </lineage>
</organism>
<sequence length="264" mass="28530">MCLAATAAGHEEASNRTSNIQISLISALKMISTFKYTSMTITGALHLVLGILGFIISIVGFSVKAYSIRRIYDYSNDNYIIYYYPNEAVAAGSFCVSLWIIAVGIIGIITGQKSNSNSKTQKMRLVYLIFTILSAVVFSLGGITAFTVQGIWMADTDSYVYFIFFFGVFIMIVEFVLAIVSSSISCCCSGIGENAVETQGPEVCQVANTNVPPVVVCSPDAVAPHMPPQYTVYPPYVAGAQMPPQYTAYVPNVDENAMAASKTQ</sequence>
<gene>
    <name evidence="2" type="ORF">OCTVUL_1B024911</name>
</gene>
<protein>
    <submittedName>
        <fullName evidence="2">Uncharacterized protein</fullName>
    </submittedName>
</protein>